<sequence>MESLSSPEGMGMGICYGNGSGSGGAYSLLLTALSLIPASHYLYALCIVVAVFVYAFLEFHFIEDVLFTGLRGCSVRLTYNPLSKLYQDVVSNCSLLHGRYLATPWLSSPHVQTAFLNYFGKPPMVSYTREIFAASDGGNIALDWLASSYGHGNTVNDPISKEGSTPIVVVIPGLMSESSAAYIKHLVFHMAKKRRWNVVVSNHRGQGGISVTTDCFYNAGWTEDVRAVVNHLSREYPMAPLYIVGTSVGANILVKYLGEDGENVPVAGAVAVCSPWDLLIGDRFIGRKLVQKFYDRAIASGLQRYAFLHETRLSRLANWEGVKRSRSIRDFDHHATCRVGQFETVDTYYRRCSSANYIGNVSVPLLCISALDDPVCSREAIPWDECRWNCPFSNKKLNSNVVLATTKHGGHLAFFEGLAGSSLWWVRASDEFLDNLETSRYLHLQKKAVEVQKSPGPHTAFESLIDQGPYVNVSAGMVAPMVSESDQPCDGSAEISTDSLDPPSESGNGTDAPKERKPAAILRSEQGSEAGHVVSPFRRCLDLILGQSRRPIWLLAHVALLVTWPMVGSALRVLLARKLRKDLPAPPIKR</sequence>
<dbReference type="GO" id="GO:0034338">
    <property type="term" value="F:short-chain carboxylesterase activity"/>
    <property type="evidence" value="ECO:0007669"/>
    <property type="project" value="TreeGrafter"/>
</dbReference>
<keyword evidence="5" id="KW-1185">Reference proteome</keyword>
<proteinExistence type="inferred from homology"/>
<keyword evidence="3" id="KW-1133">Transmembrane helix</keyword>
<dbReference type="GeneID" id="116199993"/>
<reference evidence="6" key="2">
    <citation type="submission" date="2025-08" db="UniProtKB">
        <authorList>
            <consortium name="RefSeq"/>
        </authorList>
    </citation>
    <scope>IDENTIFICATION</scope>
    <source>
        <tissue evidence="6">Leaf</tissue>
    </source>
</reference>
<dbReference type="InterPro" id="IPR050960">
    <property type="entry name" value="AB_hydrolase_4_sf"/>
</dbReference>
<dbReference type="OrthoDB" id="247542at2759"/>
<organism evidence="5 6">
    <name type="scientific">Punica granatum</name>
    <name type="common">Pomegranate</name>
    <dbReference type="NCBI Taxonomy" id="22663"/>
    <lineage>
        <taxon>Eukaryota</taxon>
        <taxon>Viridiplantae</taxon>
        <taxon>Streptophyta</taxon>
        <taxon>Embryophyta</taxon>
        <taxon>Tracheophyta</taxon>
        <taxon>Spermatophyta</taxon>
        <taxon>Magnoliopsida</taxon>
        <taxon>eudicotyledons</taxon>
        <taxon>Gunneridae</taxon>
        <taxon>Pentapetalae</taxon>
        <taxon>rosids</taxon>
        <taxon>malvids</taxon>
        <taxon>Myrtales</taxon>
        <taxon>Lythraceae</taxon>
        <taxon>Punica</taxon>
    </lineage>
</organism>
<evidence type="ECO:0000313" key="6">
    <source>
        <dbReference type="RefSeq" id="XP_031386482.1"/>
    </source>
</evidence>
<feature type="compositionally biased region" description="Polar residues" evidence="2">
    <location>
        <begin position="494"/>
        <end position="509"/>
    </location>
</feature>
<dbReference type="InterPro" id="IPR029058">
    <property type="entry name" value="AB_hydrolase_fold"/>
</dbReference>
<accession>A0A6P8CQ01</accession>
<evidence type="ECO:0000259" key="4">
    <source>
        <dbReference type="Pfam" id="PF00561"/>
    </source>
</evidence>
<dbReference type="PANTHER" id="PTHR10794">
    <property type="entry name" value="ABHYDROLASE DOMAIN-CONTAINING PROTEIN"/>
    <property type="match status" value="1"/>
</dbReference>
<dbReference type="PANTHER" id="PTHR10794:SF63">
    <property type="entry name" value="ALPHA_BETA HYDROLASE 1, ISOFORM A"/>
    <property type="match status" value="1"/>
</dbReference>
<keyword evidence="3" id="KW-0472">Membrane</keyword>
<dbReference type="RefSeq" id="XP_031386482.1">
    <property type="nucleotide sequence ID" value="XM_031530622.1"/>
</dbReference>
<feature type="transmembrane region" description="Helical" evidence="3">
    <location>
        <begin position="41"/>
        <end position="62"/>
    </location>
</feature>
<dbReference type="Pfam" id="PF00561">
    <property type="entry name" value="Abhydrolase_1"/>
    <property type="match status" value="1"/>
</dbReference>
<name>A0A6P8CQ01_PUNGR</name>
<feature type="region of interest" description="Disordered" evidence="2">
    <location>
        <begin position="482"/>
        <end position="517"/>
    </location>
</feature>
<protein>
    <submittedName>
        <fullName evidence="6">Embryogenesis-associated protein EMB8-like isoform X1</fullName>
    </submittedName>
</protein>
<dbReference type="AlphaFoldDB" id="A0A6P8CQ01"/>
<evidence type="ECO:0000256" key="1">
    <source>
        <dbReference type="ARBA" id="ARBA00010884"/>
    </source>
</evidence>
<dbReference type="SUPFAM" id="SSF53474">
    <property type="entry name" value="alpha/beta-Hydrolases"/>
    <property type="match status" value="1"/>
</dbReference>
<comment type="similarity">
    <text evidence="1">Belongs to the AB hydrolase superfamily. AB hydrolase 4 family.</text>
</comment>
<evidence type="ECO:0000256" key="2">
    <source>
        <dbReference type="SAM" id="MobiDB-lite"/>
    </source>
</evidence>
<gene>
    <name evidence="6" type="primary">LOC116199993</name>
</gene>
<evidence type="ECO:0000256" key="3">
    <source>
        <dbReference type="SAM" id="Phobius"/>
    </source>
</evidence>
<dbReference type="FunFam" id="3.40.50.1820:FF:000071">
    <property type="entry name" value="Embryogenesis-associated protein EMB8"/>
    <property type="match status" value="1"/>
</dbReference>
<keyword evidence="3" id="KW-0812">Transmembrane</keyword>
<feature type="domain" description="AB hydrolase-1" evidence="4">
    <location>
        <begin position="166"/>
        <end position="417"/>
    </location>
</feature>
<reference evidence="5" key="1">
    <citation type="journal article" date="2020" name="Plant Biotechnol. J.">
        <title>The pomegranate (Punica granatum L.) draft genome dissects genetic divergence between soft- and hard-seeded cultivars.</title>
        <authorList>
            <person name="Luo X."/>
            <person name="Li H."/>
            <person name="Wu Z."/>
            <person name="Yao W."/>
            <person name="Zhao P."/>
            <person name="Cao D."/>
            <person name="Yu H."/>
            <person name="Li K."/>
            <person name="Poudel K."/>
            <person name="Zhao D."/>
            <person name="Zhang F."/>
            <person name="Xia X."/>
            <person name="Chen L."/>
            <person name="Wang Q."/>
            <person name="Jing D."/>
            <person name="Cao S."/>
        </authorList>
    </citation>
    <scope>NUCLEOTIDE SEQUENCE [LARGE SCALE GENOMIC DNA]</scope>
    <source>
        <strain evidence="5">cv. Tunisia</strain>
    </source>
</reference>
<dbReference type="InterPro" id="IPR000073">
    <property type="entry name" value="AB_hydrolase_1"/>
</dbReference>
<dbReference type="Proteomes" id="UP000515151">
    <property type="component" value="Chromosome 3"/>
</dbReference>
<feature type="transmembrane region" description="Helical" evidence="3">
    <location>
        <begin position="552"/>
        <end position="575"/>
    </location>
</feature>
<dbReference type="Gene3D" id="3.40.50.1820">
    <property type="entry name" value="alpha/beta hydrolase"/>
    <property type="match status" value="1"/>
</dbReference>
<evidence type="ECO:0000313" key="5">
    <source>
        <dbReference type="Proteomes" id="UP000515151"/>
    </source>
</evidence>
<dbReference type="GO" id="GO:0047372">
    <property type="term" value="F:monoacylglycerol lipase activity"/>
    <property type="evidence" value="ECO:0007669"/>
    <property type="project" value="TreeGrafter"/>
</dbReference>